<dbReference type="OrthoDB" id="9808476at2"/>
<dbReference type="Pfam" id="PF00440">
    <property type="entry name" value="TetR_N"/>
    <property type="match status" value="1"/>
</dbReference>
<dbReference type="InterPro" id="IPR009057">
    <property type="entry name" value="Homeodomain-like_sf"/>
</dbReference>
<dbReference type="eggNOG" id="COG1309">
    <property type="taxonomic scope" value="Bacteria"/>
</dbReference>
<dbReference type="EMBL" id="CP000853">
    <property type="protein sequence ID" value="ABW18158.1"/>
    <property type="molecule type" value="Genomic_DNA"/>
</dbReference>
<dbReference type="RefSeq" id="WP_012158472.1">
    <property type="nucleotide sequence ID" value="NC_009922.1"/>
</dbReference>
<dbReference type="STRING" id="350688.Clos_0598"/>
<proteinExistence type="predicted"/>
<dbReference type="PROSITE" id="PS50977">
    <property type="entry name" value="HTH_TETR_2"/>
    <property type="match status" value="1"/>
</dbReference>
<evidence type="ECO:0000256" key="1">
    <source>
        <dbReference type="ARBA" id="ARBA00023015"/>
    </source>
</evidence>
<evidence type="ECO:0000256" key="4">
    <source>
        <dbReference type="PROSITE-ProRule" id="PRU00335"/>
    </source>
</evidence>
<evidence type="ECO:0000313" key="7">
    <source>
        <dbReference type="Proteomes" id="UP000000269"/>
    </source>
</evidence>
<feature type="DNA-binding region" description="H-T-H motif" evidence="4">
    <location>
        <begin position="23"/>
        <end position="42"/>
    </location>
</feature>
<feature type="domain" description="HTH tetR-type" evidence="5">
    <location>
        <begin position="1"/>
        <end position="60"/>
    </location>
</feature>
<evidence type="ECO:0000256" key="2">
    <source>
        <dbReference type="ARBA" id="ARBA00023125"/>
    </source>
</evidence>
<dbReference type="GO" id="GO:0003677">
    <property type="term" value="F:DNA binding"/>
    <property type="evidence" value="ECO:0007669"/>
    <property type="project" value="UniProtKB-UniRule"/>
</dbReference>
<keyword evidence="3" id="KW-0804">Transcription</keyword>
<keyword evidence="2 4" id="KW-0238">DNA-binding</keyword>
<dbReference type="Gene3D" id="1.10.10.60">
    <property type="entry name" value="Homeodomain-like"/>
    <property type="match status" value="1"/>
</dbReference>
<organism evidence="6 7">
    <name type="scientific">Alkaliphilus oremlandii (strain OhILAs)</name>
    <name type="common">Clostridium oremlandii (strain OhILAs)</name>
    <dbReference type="NCBI Taxonomy" id="350688"/>
    <lineage>
        <taxon>Bacteria</taxon>
        <taxon>Bacillati</taxon>
        <taxon>Bacillota</taxon>
        <taxon>Clostridia</taxon>
        <taxon>Peptostreptococcales</taxon>
        <taxon>Natronincolaceae</taxon>
        <taxon>Alkaliphilus</taxon>
    </lineage>
</organism>
<evidence type="ECO:0000313" key="6">
    <source>
        <dbReference type="EMBL" id="ABW18158.1"/>
    </source>
</evidence>
<dbReference type="PANTHER" id="PTHR47506:SF1">
    <property type="entry name" value="HTH-TYPE TRANSCRIPTIONAL REGULATOR YJDC"/>
    <property type="match status" value="1"/>
</dbReference>
<evidence type="ECO:0000259" key="5">
    <source>
        <dbReference type="PROSITE" id="PS50977"/>
    </source>
</evidence>
<dbReference type="InterPro" id="IPR001647">
    <property type="entry name" value="HTH_TetR"/>
</dbReference>
<evidence type="ECO:0000256" key="3">
    <source>
        <dbReference type="ARBA" id="ARBA00023163"/>
    </source>
</evidence>
<accession>A8MLZ1</accession>
<sequence>MDKKHEILKAAFDIFCEKGYNLSVSELAGAVKIKTPSLYSHFGSKDEIIELVIRDEIQRYYASLTEKMLEVKSLSCKEAMKSLFVYVIKYFSKDNRIKFWRAIPFIQNQQLKSISTQLIVDNDRIFKQQMQICFSKGQSNGEIRLDASPGALRLYLCILQGVLDGMLLGSEELVDRSNVDELFEAYWDGIRVIGTN</sequence>
<dbReference type="PRINTS" id="PR00455">
    <property type="entry name" value="HTHTETR"/>
</dbReference>
<keyword evidence="1" id="KW-0805">Transcription regulation</keyword>
<name>A8MLZ1_ALKOO</name>
<keyword evidence="7" id="KW-1185">Reference proteome</keyword>
<reference evidence="7" key="1">
    <citation type="submission" date="2007-10" db="EMBL/GenBank/DDBJ databases">
        <title>Complete genome of Alkaliphilus oremlandii OhILAs.</title>
        <authorList>
            <person name="Copeland A."/>
            <person name="Lucas S."/>
            <person name="Lapidus A."/>
            <person name="Barry K."/>
            <person name="Detter J.C."/>
            <person name="Glavina del Rio T."/>
            <person name="Hammon N."/>
            <person name="Israni S."/>
            <person name="Dalin E."/>
            <person name="Tice H."/>
            <person name="Pitluck S."/>
            <person name="Chain P."/>
            <person name="Malfatti S."/>
            <person name="Shin M."/>
            <person name="Vergez L."/>
            <person name="Schmutz J."/>
            <person name="Larimer F."/>
            <person name="Land M."/>
            <person name="Hauser L."/>
            <person name="Kyrpides N."/>
            <person name="Mikhailova N."/>
            <person name="Stolz J.F."/>
            <person name="Dawson A."/>
            <person name="Fisher E."/>
            <person name="Crable B."/>
            <person name="Perera E."/>
            <person name="Lisak J."/>
            <person name="Ranganathan M."/>
            <person name="Basu P."/>
            <person name="Richardson P."/>
        </authorList>
    </citation>
    <scope>NUCLEOTIDE SEQUENCE [LARGE SCALE GENOMIC DNA]</scope>
    <source>
        <strain evidence="7">OhILAs</strain>
    </source>
</reference>
<dbReference type="PANTHER" id="PTHR47506">
    <property type="entry name" value="TRANSCRIPTIONAL REGULATORY PROTEIN"/>
    <property type="match status" value="1"/>
</dbReference>
<dbReference type="KEGG" id="aoe:Clos_0598"/>
<dbReference type="SUPFAM" id="SSF46689">
    <property type="entry name" value="Homeodomain-like"/>
    <property type="match status" value="1"/>
</dbReference>
<dbReference type="Proteomes" id="UP000000269">
    <property type="component" value="Chromosome"/>
</dbReference>
<protein>
    <submittedName>
        <fullName evidence="6">Transcriptional regulator, TetR family</fullName>
    </submittedName>
</protein>
<gene>
    <name evidence="6" type="ordered locus">Clos_0598</name>
</gene>
<dbReference type="HOGENOM" id="CLU_069356_12_3_9"/>
<dbReference type="Gene3D" id="1.10.357.10">
    <property type="entry name" value="Tetracycline Repressor, domain 2"/>
    <property type="match status" value="1"/>
</dbReference>
<dbReference type="AlphaFoldDB" id="A8MLZ1"/>